<dbReference type="InterPro" id="IPR018490">
    <property type="entry name" value="cNMP-bd_dom_sf"/>
</dbReference>
<dbReference type="EMBL" id="JADIMG010000110">
    <property type="protein sequence ID" value="MBO8461009.1"/>
    <property type="molecule type" value="Genomic_DNA"/>
</dbReference>
<evidence type="ECO:0000259" key="1">
    <source>
        <dbReference type="PROSITE" id="PS50042"/>
    </source>
</evidence>
<dbReference type="Gene3D" id="2.60.120.10">
    <property type="entry name" value="Jelly Rolls"/>
    <property type="match status" value="1"/>
</dbReference>
<protein>
    <submittedName>
        <fullName evidence="2">Crp/Fnr family transcriptional regulator</fullName>
    </submittedName>
</protein>
<evidence type="ECO:0000313" key="2">
    <source>
        <dbReference type="EMBL" id="MBO8461009.1"/>
    </source>
</evidence>
<dbReference type="Pfam" id="PF00027">
    <property type="entry name" value="cNMP_binding"/>
    <property type="match status" value="1"/>
</dbReference>
<dbReference type="SUPFAM" id="SSF51206">
    <property type="entry name" value="cAMP-binding domain-like"/>
    <property type="match status" value="1"/>
</dbReference>
<dbReference type="CDD" id="cd00038">
    <property type="entry name" value="CAP_ED"/>
    <property type="match status" value="1"/>
</dbReference>
<name>A0A9D9HV92_9BACT</name>
<feature type="domain" description="Cyclic nucleotide-binding" evidence="1">
    <location>
        <begin position="13"/>
        <end position="113"/>
    </location>
</feature>
<reference evidence="2" key="1">
    <citation type="submission" date="2020-10" db="EMBL/GenBank/DDBJ databases">
        <authorList>
            <person name="Gilroy R."/>
        </authorList>
    </citation>
    <scope>NUCLEOTIDE SEQUENCE</scope>
    <source>
        <strain evidence="2">G3-3990</strain>
    </source>
</reference>
<dbReference type="InterPro" id="IPR014710">
    <property type="entry name" value="RmlC-like_jellyroll"/>
</dbReference>
<dbReference type="Proteomes" id="UP000823641">
    <property type="component" value="Unassembled WGS sequence"/>
</dbReference>
<dbReference type="InterPro" id="IPR000595">
    <property type="entry name" value="cNMP-bd_dom"/>
</dbReference>
<organism evidence="2 3">
    <name type="scientific">Candidatus Gallipaludibacter merdavium</name>
    <dbReference type="NCBI Taxonomy" id="2840839"/>
    <lineage>
        <taxon>Bacteria</taxon>
        <taxon>Pseudomonadati</taxon>
        <taxon>Bacteroidota</taxon>
        <taxon>Bacteroidia</taxon>
        <taxon>Bacteroidales</taxon>
        <taxon>Candidatus Gallipaludibacter</taxon>
    </lineage>
</organism>
<comment type="caution">
    <text evidence="2">The sequence shown here is derived from an EMBL/GenBank/DDBJ whole genome shotgun (WGS) entry which is preliminary data.</text>
</comment>
<dbReference type="AlphaFoldDB" id="A0A9D9HV92"/>
<evidence type="ECO:0000313" key="3">
    <source>
        <dbReference type="Proteomes" id="UP000823641"/>
    </source>
</evidence>
<reference evidence="2" key="2">
    <citation type="journal article" date="2021" name="PeerJ">
        <title>Extensive microbial diversity within the chicken gut microbiome revealed by metagenomics and culture.</title>
        <authorList>
            <person name="Gilroy R."/>
            <person name="Ravi A."/>
            <person name="Getino M."/>
            <person name="Pursley I."/>
            <person name="Horton D.L."/>
            <person name="Alikhan N.F."/>
            <person name="Baker D."/>
            <person name="Gharbi K."/>
            <person name="Hall N."/>
            <person name="Watson M."/>
            <person name="Adriaenssens E.M."/>
            <person name="Foster-Nyarko E."/>
            <person name="Jarju S."/>
            <person name="Secka A."/>
            <person name="Antonio M."/>
            <person name="Oren A."/>
            <person name="Chaudhuri R.R."/>
            <person name="La Ragione R."/>
            <person name="Hildebrand F."/>
            <person name="Pallen M.J."/>
        </authorList>
    </citation>
    <scope>NUCLEOTIDE SEQUENCE</scope>
    <source>
        <strain evidence="2">G3-3990</strain>
    </source>
</reference>
<sequence>MEKWKDKLFERFSISHEELDWLLFNATEVSFGPNTTIVDEQEIDTHLYILVEGVWRAYTYREGKEATIWFASSGDFVFSVWGYIMGQPSLLRIESITESRCYSIRKDVLERLFATSLAFANLGRKLVEGLVVYYEMWGLDMWRQRAAERYLALMNDMPEAVRMIPLKYIASYLGITVQSLSRIRSEIVKR</sequence>
<dbReference type="PROSITE" id="PS50042">
    <property type="entry name" value="CNMP_BINDING_3"/>
    <property type="match status" value="1"/>
</dbReference>
<accession>A0A9D9HV92</accession>
<proteinExistence type="predicted"/>
<gene>
    <name evidence="2" type="ORF">IAA73_11880</name>
</gene>